<evidence type="ECO:0000313" key="1">
    <source>
        <dbReference type="EMBL" id="OQR84414.1"/>
    </source>
</evidence>
<name>A0A1V9YF85_ACHHY</name>
<dbReference type="AlphaFoldDB" id="A0A1V9YF85"/>
<proteinExistence type="predicted"/>
<reference evidence="1 2" key="1">
    <citation type="journal article" date="2014" name="Genome Biol. Evol.">
        <title>The secreted proteins of Achlya hypogyna and Thraustotheca clavata identify the ancestral oomycete secretome and reveal gene acquisitions by horizontal gene transfer.</title>
        <authorList>
            <person name="Misner I."/>
            <person name="Blouin N."/>
            <person name="Leonard G."/>
            <person name="Richards T.A."/>
            <person name="Lane C.E."/>
        </authorList>
    </citation>
    <scope>NUCLEOTIDE SEQUENCE [LARGE SCALE GENOMIC DNA]</scope>
    <source>
        <strain evidence="1 2">ATCC 48635</strain>
    </source>
</reference>
<gene>
    <name evidence="1" type="ORF">ACHHYP_20669</name>
</gene>
<dbReference type="Proteomes" id="UP000243579">
    <property type="component" value="Unassembled WGS sequence"/>
</dbReference>
<accession>A0A1V9YF85</accession>
<organism evidence="1 2">
    <name type="scientific">Achlya hypogyna</name>
    <name type="common">Oomycete</name>
    <name type="synonym">Protoachlya hypogyna</name>
    <dbReference type="NCBI Taxonomy" id="1202772"/>
    <lineage>
        <taxon>Eukaryota</taxon>
        <taxon>Sar</taxon>
        <taxon>Stramenopiles</taxon>
        <taxon>Oomycota</taxon>
        <taxon>Saprolegniomycetes</taxon>
        <taxon>Saprolegniales</taxon>
        <taxon>Achlyaceae</taxon>
        <taxon>Achlya</taxon>
    </lineage>
</organism>
<sequence length="93" mass="11154">MQLARLVLLRWWIRNRDQSRARMVLAALLCRTVELPLVPDIRFNLSEMSGADAVLFFRLRLPMTHVMQTFGRSRSQLCRIFVYHVDMIYKTWQ</sequence>
<protein>
    <submittedName>
        <fullName evidence="1">Uncharacterized protein</fullName>
    </submittedName>
</protein>
<evidence type="ECO:0000313" key="2">
    <source>
        <dbReference type="Proteomes" id="UP000243579"/>
    </source>
</evidence>
<comment type="caution">
    <text evidence="1">The sequence shown here is derived from an EMBL/GenBank/DDBJ whole genome shotgun (WGS) entry which is preliminary data.</text>
</comment>
<keyword evidence="2" id="KW-1185">Reference proteome</keyword>
<dbReference type="EMBL" id="JNBR01001864">
    <property type="protein sequence ID" value="OQR84414.1"/>
    <property type="molecule type" value="Genomic_DNA"/>
</dbReference>